<sequence>MSTVARSELVATETTLREYVSTGVMAVGVVLFLASWAVLFQWVGDSTPVLGVDVFTLFGVLLLAMAAGIAGVGVAARLGYVSASPSSSAGLVVGGLFGGAGFATGGLVASQTLGMGAVGWLATALAAGVAVAALAVVPREDIGSTFPPALYLAFVGALLVTGVLDVGWSWSPDTISATFSGPVMVPVLTITGSLIGSWSAAKARAGFGTQGREGGAFYLIRLSVFGMLGVLALLVGFIVKNGLETALTRARVGLGGHLDLPGALFGVQLPDWTVPFVDLKLPFVTNVTQNLYIEVPGLAPAILGTLWLVAGAMLFAIPLGLAAAIYLAEYTESRRFRQVVEVATNGLWSTPSIVFGLFGLAFLVPRFSGGKSLLSGQLVLGFMLLPLVVITSYESIVAVPDEYRDASAALGVTQWQTIKSAVLPAAMPGVITGVILGVGRIAGETAPLLLVYGGQPFSDKNPSVLSSFEFTSSPPFVSNSALMERGSALPYQLYTSITNGRLPGQGAPFSVQDFGWGTALVLLVVVLGLYAFGIAGRIYFRRKLYNE</sequence>
<feature type="transmembrane region" description="Helical" evidence="8">
    <location>
        <begin position="183"/>
        <end position="203"/>
    </location>
</feature>
<evidence type="ECO:0000313" key="10">
    <source>
        <dbReference type="EMBL" id="SEW14578.1"/>
    </source>
</evidence>
<dbReference type="SUPFAM" id="SSF161098">
    <property type="entry name" value="MetI-like"/>
    <property type="match status" value="1"/>
</dbReference>
<dbReference type="EMBL" id="FOJA01000001">
    <property type="protein sequence ID" value="SEW14578.1"/>
    <property type="molecule type" value="Genomic_DNA"/>
</dbReference>
<proteinExistence type="inferred from homology"/>
<evidence type="ECO:0000256" key="1">
    <source>
        <dbReference type="ARBA" id="ARBA00004651"/>
    </source>
</evidence>
<reference evidence="10 11" key="1">
    <citation type="submission" date="2016-10" db="EMBL/GenBank/DDBJ databases">
        <authorList>
            <person name="de Groot N.N."/>
        </authorList>
    </citation>
    <scope>NUCLEOTIDE SEQUENCE [LARGE SCALE GENOMIC DNA]</scope>
    <source>
        <strain evidence="10 11">CGMCC 1.5337</strain>
    </source>
</reference>
<dbReference type="GO" id="GO:0005886">
    <property type="term" value="C:plasma membrane"/>
    <property type="evidence" value="ECO:0007669"/>
    <property type="project" value="UniProtKB-SubCell"/>
</dbReference>
<protein>
    <recommendedName>
        <fullName evidence="8">Phosphate transport system permease protein PstA</fullName>
    </recommendedName>
</protein>
<dbReference type="STRING" id="355548.SAMN04487945_1743"/>
<comment type="similarity">
    <text evidence="2 8">Belongs to the binding-protein-dependent transport system permease family. CysTW subfamily.</text>
</comment>
<dbReference type="GO" id="GO:0005315">
    <property type="term" value="F:phosphate transmembrane transporter activity"/>
    <property type="evidence" value="ECO:0007669"/>
    <property type="project" value="InterPro"/>
</dbReference>
<dbReference type="GO" id="GO:0035435">
    <property type="term" value="P:phosphate ion transmembrane transport"/>
    <property type="evidence" value="ECO:0007669"/>
    <property type="project" value="InterPro"/>
</dbReference>
<evidence type="ECO:0000256" key="6">
    <source>
        <dbReference type="ARBA" id="ARBA00022989"/>
    </source>
</evidence>
<feature type="domain" description="ABC transmembrane type-1" evidence="9">
    <location>
        <begin position="302"/>
        <end position="535"/>
    </location>
</feature>
<feature type="transmembrane region" description="Helical" evidence="8">
    <location>
        <begin position="347"/>
        <end position="367"/>
    </location>
</feature>
<gene>
    <name evidence="10" type="ORF">SAMN04487945_1743</name>
</gene>
<feature type="transmembrane region" description="Helical" evidence="8">
    <location>
        <begin position="20"/>
        <end position="43"/>
    </location>
</feature>
<evidence type="ECO:0000256" key="4">
    <source>
        <dbReference type="ARBA" id="ARBA00022475"/>
    </source>
</evidence>
<keyword evidence="6 8" id="KW-1133">Transmembrane helix</keyword>
<feature type="transmembrane region" description="Helical" evidence="8">
    <location>
        <begin position="306"/>
        <end position="327"/>
    </location>
</feature>
<comment type="subcellular location">
    <subcellularLocation>
        <location evidence="1 8">Cell membrane</location>
        <topology evidence="1 8">Multi-pass membrane protein</topology>
    </subcellularLocation>
</comment>
<dbReference type="RefSeq" id="WP_089668920.1">
    <property type="nucleotide sequence ID" value="NZ_FOJA01000001.1"/>
</dbReference>
<feature type="transmembrane region" description="Helical" evidence="8">
    <location>
        <begin position="55"/>
        <end position="76"/>
    </location>
</feature>
<dbReference type="InterPro" id="IPR000515">
    <property type="entry name" value="MetI-like"/>
</dbReference>
<dbReference type="PROSITE" id="PS50928">
    <property type="entry name" value="ABC_TM1"/>
    <property type="match status" value="1"/>
</dbReference>
<evidence type="ECO:0000256" key="5">
    <source>
        <dbReference type="ARBA" id="ARBA00022692"/>
    </source>
</evidence>
<dbReference type="PANTHER" id="PTHR43470:SF3">
    <property type="entry name" value="PHOSPHATE TRANSPORT SYSTEM PERMEASE PROTEIN PSTA-RELATED"/>
    <property type="match status" value="1"/>
</dbReference>
<dbReference type="CDD" id="cd06261">
    <property type="entry name" value="TM_PBP2"/>
    <property type="match status" value="1"/>
</dbReference>
<feature type="transmembrane region" description="Helical" evidence="8">
    <location>
        <begin position="88"/>
        <end position="109"/>
    </location>
</feature>
<dbReference type="InterPro" id="IPR035906">
    <property type="entry name" value="MetI-like_sf"/>
</dbReference>
<dbReference type="Pfam" id="PF00528">
    <property type="entry name" value="BPD_transp_1"/>
    <property type="match status" value="1"/>
</dbReference>
<keyword evidence="11" id="KW-1185">Reference proteome</keyword>
<feature type="transmembrane region" description="Helical" evidence="8">
    <location>
        <begin position="215"/>
        <end position="239"/>
    </location>
</feature>
<dbReference type="Gene3D" id="1.10.3720.10">
    <property type="entry name" value="MetI-like"/>
    <property type="match status" value="1"/>
</dbReference>
<dbReference type="OrthoDB" id="338493at2157"/>
<keyword evidence="3" id="KW-0813">Transport</keyword>
<feature type="transmembrane region" description="Helical" evidence="8">
    <location>
        <begin position="421"/>
        <end position="442"/>
    </location>
</feature>
<keyword evidence="7 8" id="KW-0472">Membrane</keyword>
<evidence type="ECO:0000256" key="7">
    <source>
        <dbReference type="ARBA" id="ARBA00023136"/>
    </source>
</evidence>
<evidence type="ECO:0000259" key="9">
    <source>
        <dbReference type="PROSITE" id="PS50928"/>
    </source>
</evidence>
<feature type="transmembrane region" description="Helical" evidence="8">
    <location>
        <begin position="115"/>
        <end position="137"/>
    </location>
</feature>
<organism evidence="10 11">
    <name type="scientific">Halobacterium jilantaiense</name>
    <dbReference type="NCBI Taxonomy" id="355548"/>
    <lineage>
        <taxon>Archaea</taxon>
        <taxon>Methanobacteriati</taxon>
        <taxon>Methanobacteriota</taxon>
        <taxon>Stenosarchaea group</taxon>
        <taxon>Halobacteria</taxon>
        <taxon>Halobacteriales</taxon>
        <taxon>Halobacteriaceae</taxon>
        <taxon>Halobacterium</taxon>
    </lineage>
</organism>
<dbReference type="Proteomes" id="UP000198518">
    <property type="component" value="Unassembled WGS sequence"/>
</dbReference>
<evidence type="ECO:0000256" key="2">
    <source>
        <dbReference type="ARBA" id="ARBA00007069"/>
    </source>
</evidence>
<feature type="transmembrane region" description="Helical" evidence="8">
    <location>
        <begin position="514"/>
        <end position="540"/>
    </location>
</feature>
<dbReference type="InterPro" id="IPR005672">
    <property type="entry name" value="Phosphate_PstA"/>
</dbReference>
<accession>A0A1I0PL76</accession>
<keyword evidence="5 8" id="KW-0812">Transmembrane</keyword>
<evidence type="ECO:0000256" key="8">
    <source>
        <dbReference type="RuleBase" id="RU363043"/>
    </source>
</evidence>
<dbReference type="AlphaFoldDB" id="A0A1I0PL76"/>
<keyword evidence="4 8" id="KW-1003">Cell membrane</keyword>
<name>A0A1I0PL76_9EURY</name>
<evidence type="ECO:0000256" key="3">
    <source>
        <dbReference type="ARBA" id="ARBA00022448"/>
    </source>
</evidence>
<feature type="transmembrane region" description="Helical" evidence="8">
    <location>
        <begin position="379"/>
        <end position="400"/>
    </location>
</feature>
<feature type="transmembrane region" description="Helical" evidence="8">
    <location>
        <begin position="149"/>
        <end position="171"/>
    </location>
</feature>
<dbReference type="PANTHER" id="PTHR43470">
    <property type="entry name" value="PHOSPHATE TRANSPORT SYSTEM PERMEASE PROTEIN PSTA-RELATED"/>
    <property type="match status" value="1"/>
</dbReference>
<dbReference type="NCBIfam" id="TIGR00974">
    <property type="entry name" value="3a0107s02c"/>
    <property type="match status" value="1"/>
</dbReference>
<evidence type="ECO:0000313" key="11">
    <source>
        <dbReference type="Proteomes" id="UP000198518"/>
    </source>
</evidence>